<protein>
    <submittedName>
        <fullName evidence="7">Unannotated protein</fullName>
    </submittedName>
</protein>
<feature type="transmembrane region" description="Helical" evidence="6">
    <location>
        <begin position="106"/>
        <end position="127"/>
    </location>
</feature>
<dbReference type="GO" id="GO:0015385">
    <property type="term" value="F:sodium:proton antiporter activity"/>
    <property type="evidence" value="ECO:0007669"/>
    <property type="project" value="TreeGrafter"/>
</dbReference>
<accession>A0A6J7BXA6</accession>
<feature type="transmembrane region" description="Helical" evidence="6">
    <location>
        <begin position="217"/>
        <end position="250"/>
    </location>
</feature>
<dbReference type="Gene3D" id="1.20.1530.10">
    <property type="entry name" value="Na+/H+ antiporter like domain"/>
    <property type="match status" value="1"/>
</dbReference>
<feature type="transmembrane region" description="Helical" evidence="6">
    <location>
        <begin position="300"/>
        <end position="323"/>
    </location>
</feature>
<feature type="transmembrane region" description="Helical" evidence="6">
    <location>
        <begin position="344"/>
        <end position="366"/>
    </location>
</feature>
<dbReference type="GO" id="GO:0005886">
    <property type="term" value="C:plasma membrane"/>
    <property type="evidence" value="ECO:0007669"/>
    <property type="project" value="UniProtKB-SubCell"/>
</dbReference>
<evidence type="ECO:0000256" key="2">
    <source>
        <dbReference type="ARBA" id="ARBA00022475"/>
    </source>
</evidence>
<dbReference type="PANTHER" id="PTHR30341:SF0">
    <property type="entry name" value="NA(+)_H(+) ANTIPORTER NHAA"/>
    <property type="match status" value="1"/>
</dbReference>
<dbReference type="GO" id="GO:0006885">
    <property type="term" value="P:regulation of pH"/>
    <property type="evidence" value="ECO:0007669"/>
    <property type="project" value="InterPro"/>
</dbReference>
<dbReference type="InterPro" id="IPR023171">
    <property type="entry name" value="Na/H_antiporter_dom_sf"/>
</dbReference>
<dbReference type="EMBL" id="CAFBND010000178">
    <property type="protein sequence ID" value="CAB4962530.1"/>
    <property type="molecule type" value="Genomic_DNA"/>
</dbReference>
<dbReference type="Pfam" id="PF06965">
    <property type="entry name" value="Na_H_antiport_1"/>
    <property type="match status" value="1"/>
</dbReference>
<keyword evidence="2" id="KW-1003">Cell membrane</keyword>
<evidence type="ECO:0000313" key="8">
    <source>
        <dbReference type="EMBL" id="CAB4962530.1"/>
    </source>
</evidence>
<dbReference type="InterPro" id="IPR004670">
    <property type="entry name" value="NhaA"/>
</dbReference>
<dbReference type="PANTHER" id="PTHR30341">
    <property type="entry name" value="SODIUM ION/PROTON ANTIPORTER NHAA-RELATED"/>
    <property type="match status" value="1"/>
</dbReference>
<comment type="subcellular location">
    <subcellularLocation>
        <location evidence="1">Cell inner membrane</location>
        <topology evidence="1">Multi-pass membrane protein</topology>
    </subcellularLocation>
</comment>
<feature type="transmembrane region" description="Helical" evidence="6">
    <location>
        <begin position="27"/>
        <end position="44"/>
    </location>
</feature>
<dbReference type="NCBIfam" id="TIGR00773">
    <property type="entry name" value="NhaA"/>
    <property type="match status" value="1"/>
</dbReference>
<keyword evidence="4 6" id="KW-1133">Transmembrane helix</keyword>
<sequence length="424" mass="44309">MTQREVVFDRLPLSERSWVLSALRQETVGGSLLLGAAVTALLWANSPWRSTYRTLTEVSVGPEALHLHLSLAAWAADGLLAVFFFVAGLELKHELVLGTLSKASRAIVPVVAALAGMVVPALLYVATVSAMGDAEAVRGWGIPMATDIAFALAVLAVVGSKLPVALRAFLLTLAVVDDLGAILVIAIFYGHGFSVTPFVLAATGIGIWWVLQRLGASTWLVFLPLALVVWGLMHASGVHATVAGVALGLLTRVRRKEGEARAPADRYEHLLRPLSAGVCVPVFAFFAAGVTFVGLDTSPVSAPVAVGIVVGLVLGKPLGVYGGARLVSRFTRASLSSSLRWADVFAVAVLAGVGFTVSLLIGDLAFAADPGRQSSTKIGILLASAISAVLATFALLRRGRAYTALAEVEEADSDGDGVPDVYQR</sequence>
<evidence type="ECO:0000256" key="4">
    <source>
        <dbReference type="ARBA" id="ARBA00022989"/>
    </source>
</evidence>
<evidence type="ECO:0000256" key="5">
    <source>
        <dbReference type="ARBA" id="ARBA00023136"/>
    </source>
</evidence>
<feature type="transmembrane region" description="Helical" evidence="6">
    <location>
        <begin position="195"/>
        <end position="211"/>
    </location>
</feature>
<evidence type="ECO:0000313" key="9">
    <source>
        <dbReference type="EMBL" id="CAB5037168.1"/>
    </source>
</evidence>
<evidence type="ECO:0000256" key="3">
    <source>
        <dbReference type="ARBA" id="ARBA00022692"/>
    </source>
</evidence>
<dbReference type="HAMAP" id="MF_01844">
    <property type="entry name" value="NhaA"/>
    <property type="match status" value="1"/>
</dbReference>
<dbReference type="EMBL" id="CAFBPU010000041">
    <property type="protein sequence ID" value="CAB5037168.1"/>
    <property type="molecule type" value="Genomic_DNA"/>
</dbReference>
<dbReference type="AlphaFoldDB" id="A0A6J7BXA6"/>
<dbReference type="EMBL" id="CAFBIZ010000072">
    <property type="protein sequence ID" value="CAB4849028.1"/>
    <property type="molecule type" value="Genomic_DNA"/>
</dbReference>
<keyword evidence="3 6" id="KW-0812">Transmembrane</keyword>
<name>A0A6J7BXA6_9ZZZZ</name>
<proteinExistence type="inferred from homology"/>
<evidence type="ECO:0000313" key="7">
    <source>
        <dbReference type="EMBL" id="CAB4849028.1"/>
    </source>
</evidence>
<feature type="transmembrane region" description="Helical" evidence="6">
    <location>
        <begin position="270"/>
        <end position="294"/>
    </location>
</feature>
<organism evidence="7">
    <name type="scientific">freshwater metagenome</name>
    <dbReference type="NCBI Taxonomy" id="449393"/>
    <lineage>
        <taxon>unclassified sequences</taxon>
        <taxon>metagenomes</taxon>
        <taxon>ecological metagenomes</taxon>
    </lineage>
</organism>
<feature type="transmembrane region" description="Helical" evidence="6">
    <location>
        <begin position="378"/>
        <end position="396"/>
    </location>
</feature>
<feature type="transmembrane region" description="Helical" evidence="6">
    <location>
        <begin position="65"/>
        <end position="86"/>
    </location>
</feature>
<evidence type="ECO:0000256" key="6">
    <source>
        <dbReference type="SAM" id="Phobius"/>
    </source>
</evidence>
<keyword evidence="5 6" id="KW-0472">Membrane</keyword>
<reference evidence="7" key="1">
    <citation type="submission" date="2020-05" db="EMBL/GenBank/DDBJ databases">
        <authorList>
            <person name="Chiriac C."/>
            <person name="Salcher M."/>
            <person name="Ghai R."/>
            <person name="Kavagutti S V."/>
        </authorList>
    </citation>
    <scope>NUCLEOTIDE SEQUENCE</scope>
</reference>
<gene>
    <name evidence="7" type="ORF">UFOPK3268_00703</name>
    <name evidence="8" type="ORF">UFOPK3752_02381</name>
    <name evidence="9" type="ORF">UFOPK4150_01763</name>
</gene>
<evidence type="ECO:0000256" key="1">
    <source>
        <dbReference type="ARBA" id="ARBA00004429"/>
    </source>
</evidence>